<keyword evidence="3" id="KW-0520">NAD</keyword>
<gene>
    <name evidence="7" type="ORF">JZO85_05630</name>
</gene>
<reference evidence="7 8" key="1">
    <citation type="submission" date="2021-03" db="EMBL/GenBank/DDBJ databases">
        <title>Enterococcal diversity collection.</title>
        <authorList>
            <person name="Gilmore M.S."/>
            <person name="Schwartzman J."/>
            <person name="Van Tyne D."/>
            <person name="Martin M."/>
            <person name="Earl A.M."/>
            <person name="Manson A.L."/>
            <person name="Straub T."/>
            <person name="Salamzade R."/>
            <person name="Saavedra J."/>
            <person name="Lebreton F."/>
            <person name="Prichula J."/>
            <person name="Schaufler K."/>
            <person name="Gaca A."/>
            <person name="Sgardioli B."/>
            <person name="Wagenaar J."/>
            <person name="Strong T."/>
        </authorList>
    </citation>
    <scope>NUCLEOTIDE SEQUENCE [LARGE SCALE GENOMIC DNA]</scope>
    <source>
        <strain evidence="7 8">MJM16</strain>
    </source>
</reference>
<evidence type="ECO:0000256" key="3">
    <source>
        <dbReference type="ARBA" id="ARBA00023027"/>
    </source>
</evidence>
<dbReference type="SUPFAM" id="SSF51735">
    <property type="entry name" value="NAD(P)-binding Rossmann-fold domains"/>
    <property type="match status" value="1"/>
</dbReference>
<keyword evidence="2 4" id="KW-0560">Oxidoreductase</keyword>
<evidence type="ECO:0000259" key="6">
    <source>
        <dbReference type="Pfam" id="PF02826"/>
    </source>
</evidence>
<dbReference type="PANTHER" id="PTHR42789">
    <property type="entry name" value="D-ISOMER SPECIFIC 2-HYDROXYACID DEHYDROGENASE FAMILY PROTEIN (AFU_ORTHOLOGUE AFUA_6G10090)"/>
    <property type="match status" value="1"/>
</dbReference>
<evidence type="ECO:0000256" key="4">
    <source>
        <dbReference type="RuleBase" id="RU003719"/>
    </source>
</evidence>
<dbReference type="CDD" id="cd12171">
    <property type="entry name" value="2-Hacid_dh_10"/>
    <property type="match status" value="1"/>
</dbReference>
<feature type="domain" description="D-isomer specific 2-hydroxyacid dehydrogenase catalytic" evidence="5">
    <location>
        <begin position="64"/>
        <end position="340"/>
    </location>
</feature>
<dbReference type="Pfam" id="PF00389">
    <property type="entry name" value="2-Hacid_dh"/>
    <property type="match status" value="1"/>
</dbReference>
<protein>
    <submittedName>
        <fullName evidence="7">2-hydroxyacid dehydrogenase</fullName>
    </submittedName>
</protein>
<dbReference type="SUPFAM" id="SSF52283">
    <property type="entry name" value="Formate/glycerate dehydrogenase catalytic domain-like"/>
    <property type="match status" value="1"/>
</dbReference>
<dbReference type="PANTHER" id="PTHR42789:SF1">
    <property type="entry name" value="D-ISOMER SPECIFIC 2-HYDROXYACID DEHYDROGENASE FAMILY PROTEIN (AFU_ORTHOLOGUE AFUA_6G10090)"/>
    <property type="match status" value="1"/>
</dbReference>
<dbReference type="PROSITE" id="PS00671">
    <property type="entry name" value="D_2_HYDROXYACID_DH_3"/>
    <property type="match status" value="1"/>
</dbReference>
<dbReference type="InterPro" id="IPR006139">
    <property type="entry name" value="D-isomer_2_OHA_DH_cat_dom"/>
</dbReference>
<evidence type="ECO:0000313" key="7">
    <source>
        <dbReference type="EMBL" id="MBO0451741.1"/>
    </source>
</evidence>
<evidence type="ECO:0000256" key="1">
    <source>
        <dbReference type="ARBA" id="ARBA00005854"/>
    </source>
</evidence>
<sequence>MSKIIVVGDTFVSSDTLKRAVETMGLPEPLEIVALEWHTTDSPEEFQRKLKLIEENGPEGVELPEGMMEELPDAEYLFVHVAPISGELLNMAKKLKMIGTCRGGVEHINVSLAKDKNIPIIHVIRNAEPVADYAIGLMYTVTRNIALSHAAVMQGKWPKSFPNDASRTTLSAQTVGLVGLGHIGKMVAQRLIKLGVKVLAYDPFIDQETLLESGLNVQFVSLNELFAEADIVSLHMRVTPATENLVNKELLALMKPSAYLINTARPGILDKEAFVAALRKREITGAAIDVVWEEPIHPDDPLLELDNLVITSHIAGDTVDAIPNSPFLLARTVKEYLKTGKSEFII</sequence>
<comment type="caution">
    <text evidence="7">The sequence shown here is derived from an EMBL/GenBank/DDBJ whole genome shotgun (WGS) entry which is preliminary data.</text>
</comment>
<organism evidence="7 8">
    <name type="scientific">Candidatus Enterococcus murrayae</name>
    <dbReference type="NCBI Taxonomy" id="2815321"/>
    <lineage>
        <taxon>Bacteria</taxon>
        <taxon>Bacillati</taxon>
        <taxon>Bacillota</taxon>
        <taxon>Bacilli</taxon>
        <taxon>Lactobacillales</taxon>
        <taxon>Enterococcaceae</taxon>
        <taxon>Enterococcus</taxon>
    </lineage>
</organism>
<dbReference type="Pfam" id="PF02826">
    <property type="entry name" value="2-Hacid_dh_C"/>
    <property type="match status" value="1"/>
</dbReference>
<name>A0ABS3HE61_9ENTE</name>
<proteinExistence type="inferred from homology"/>
<feature type="domain" description="D-isomer specific 2-hydroxyacid dehydrogenase NAD-binding" evidence="6">
    <location>
        <begin position="135"/>
        <end position="315"/>
    </location>
</feature>
<evidence type="ECO:0000313" key="8">
    <source>
        <dbReference type="Proteomes" id="UP000664495"/>
    </source>
</evidence>
<dbReference type="EMBL" id="JAFLVR010000011">
    <property type="protein sequence ID" value="MBO0451741.1"/>
    <property type="molecule type" value="Genomic_DNA"/>
</dbReference>
<dbReference type="RefSeq" id="WP_207107517.1">
    <property type="nucleotide sequence ID" value="NZ_JAFLVR010000011.1"/>
</dbReference>
<comment type="similarity">
    <text evidence="1 4">Belongs to the D-isomer specific 2-hydroxyacid dehydrogenase family.</text>
</comment>
<keyword evidence="8" id="KW-1185">Reference proteome</keyword>
<dbReference type="InterPro" id="IPR036291">
    <property type="entry name" value="NAD(P)-bd_dom_sf"/>
</dbReference>
<evidence type="ECO:0000259" key="5">
    <source>
        <dbReference type="Pfam" id="PF00389"/>
    </source>
</evidence>
<dbReference type="InterPro" id="IPR006140">
    <property type="entry name" value="D-isomer_DH_NAD-bd"/>
</dbReference>
<dbReference type="Gene3D" id="3.40.50.720">
    <property type="entry name" value="NAD(P)-binding Rossmann-like Domain"/>
    <property type="match status" value="2"/>
</dbReference>
<evidence type="ECO:0000256" key="2">
    <source>
        <dbReference type="ARBA" id="ARBA00023002"/>
    </source>
</evidence>
<accession>A0ABS3HE61</accession>
<dbReference type="InterPro" id="IPR029753">
    <property type="entry name" value="D-isomer_DH_CS"/>
</dbReference>
<dbReference type="InterPro" id="IPR050857">
    <property type="entry name" value="D-2-hydroxyacid_DH"/>
</dbReference>
<dbReference type="Proteomes" id="UP000664495">
    <property type="component" value="Unassembled WGS sequence"/>
</dbReference>